<dbReference type="InterPro" id="IPR011006">
    <property type="entry name" value="CheY-like_superfamily"/>
</dbReference>
<protein>
    <submittedName>
        <fullName evidence="4">Two component response regulator</fullName>
    </submittedName>
</protein>
<dbReference type="Gene3D" id="3.40.50.2300">
    <property type="match status" value="1"/>
</dbReference>
<dbReference type="GO" id="GO:0000156">
    <property type="term" value="F:phosphorelay response regulator activity"/>
    <property type="evidence" value="ECO:0007669"/>
    <property type="project" value="TreeGrafter"/>
</dbReference>
<dbReference type="GO" id="GO:0000976">
    <property type="term" value="F:transcription cis-regulatory region binding"/>
    <property type="evidence" value="ECO:0007669"/>
    <property type="project" value="TreeGrafter"/>
</dbReference>
<dbReference type="PANTHER" id="PTHR48111:SF17">
    <property type="entry name" value="TRANSCRIPTIONAL REGULATORY PROTEIN YPDB"/>
    <property type="match status" value="1"/>
</dbReference>
<dbReference type="HOGENOM" id="CLU_000445_14_3_11"/>
<dbReference type="InterPro" id="IPR001867">
    <property type="entry name" value="OmpR/PhoB-type_DNA-bd"/>
</dbReference>
<dbReference type="EMBL" id="CP001684">
    <property type="protein sequence ID" value="ACV22234.1"/>
    <property type="molecule type" value="Genomic_DNA"/>
</dbReference>
<gene>
    <name evidence="4" type="ordered locus">Shel_12060</name>
</gene>
<evidence type="ECO:0000259" key="3">
    <source>
        <dbReference type="PROSITE" id="PS50110"/>
    </source>
</evidence>
<dbReference type="GO" id="GO:0006355">
    <property type="term" value="P:regulation of DNA-templated transcription"/>
    <property type="evidence" value="ECO:0007669"/>
    <property type="project" value="InterPro"/>
</dbReference>
<dbReference type="InterPro" id="IPR036388">
    <property type="entry name" value="WH-like_DNA-bd_sf"/>
</dbReference>
<dbReference type="Gene3D" id="1.10.10.10">
    <property type="entry name" value="Winged helix-like DNA-binding domain superfamily/Winged helix DNA-binding domain"/>
    <property type="match status" value="1"/>
</dbReference>
<keyword evidence="2" id="KW-0597">Phosphoprotein</keyword>
<dbReference type="SMART" id="SM00862">
    <property type="entry name" value="Trans_reg_C"/>
    <property type="match status" value="1"/>
</dbReference>
<dbReference type="SUPFAM" id="SSF46894">
    <property type="entry name" value="C-terminal effector domain of the bipartite response regulators"/>
    <property type="match status" value="1"/>
</dbReference>
<dbReference type="eggNOG" id="COG3947">
    <property type="taxonomic scope" value="Bacteria"/>
</dbReference>
<keyword evidence="1" id="KW-0238">DNA-binding</keyword>
<dbReference type="STRING" id="471855.Shel_12060"/>
<organism evidence="4 5">
    <name type="scientific">Slackia heliotrinireducens (strain ATCC 29202 / DSM 20476 / NCTC 11029 / RHS 1)</name>
    <name type="common">Peptococcus heliotrinreducens</name>
    <dbReference type="NCBI Taxonomy" id="471855"/>
    <lineage>
        <taxon>Bacteria</taxon>
        <taxon>Bacillati</taxon>
        <taxon>Actinomycetota</taxon>
        <taxon>Coriobacteriia</taxon>
        <taxon>Eggerthellales</taxon>
        <taxon>Eggerthellaceae</taxon>
        <taxon>Slackia</taxon>
    </lineage>
</organism>
<evidence type="ECO:0000256" key="2">
    <source>
        <dbReference type="PROSITE-ProRule" id="PRU00169"/>
    </source>
</evidence>
<dbReference type="InterPro" id="IPR001789">
    <property type="entry name" value="Sig_transdc_resp-reg_receiver"/>
</dbReference>
<dbReference type="SMART" id="SM00448">
    <property type="entry name" value="REC"/>
    <property type="match status" value="1"/>
</dbReference>
<dbReference type="GO" id="GO:0032993">
    <property type="term" value="C:protein-DNA complex"/>
    <property type="evidence" value="ECO:0007669"/>
    <property type="project" value="TreeGrafter"/>
</dbReference>
<feature type="domain" description="Response regulatory" evidence="3">
    <location>
        <begin position="1"/>
        <end position="112"/>
    </location>
</feature>
<evidence type="ECO:0000256" key="1">
    <source>
        <dbReference type="ARBA" id="ARBA00023125"/>
    </source>
</evidence>
<dbReference type="GO" id="GO:0005829">
    <property type="term" value="C:cytosol"/>
    <property type="evidence" value="ECO:0007669"/>
    <property type="project" value="TreeGrafter"/>
</dbReference>
<dbReference type="InterPro" id="IPR039420">
    <property type="entry name" value="WalR-like"/>
</dbReference>
<sequence>MVDDERLMLRRFMRLAEGIDDLKVIGSFDDPFDALDFAEENDVDVAFLDIEMPEMDGIELARRLRAIRHDMLIVPVTAYESYIHESNRIGADYFIVKPYTEQVLKTAMEKLRLLAMKQDKDVRIQMFGRFLVKKNGQPVPLTGKAKEILALIVTRRGKEISNEEIYTTIWEGRPCDNASMSVYYNALKRLRVALDQAGLSGLLVSTRRGQTVDTSLFDCDFYDWKDKTADSRSKFEGEFLPEYTWSEYLIGEVMTF</sequence>
<keyword evidence="5" id="KW-1185">Reference proteome</keyword>
<dbReference type="KEGG" id="shi:Shel_12060"/>
<dbReference type="InterPro" id="IPR016032">
    <property type="entry name" value="Sig_transdc_resp-reg_C-effctor"/>
</dbReference>
<accession>C7N5P9</accession>
<evidence type="ECO:0000313" key="5">
    <source>
        <dbReference type="Proteomes" id="UP000002026"/>
    </source>
</evidence>
<dbReference type="SUPFAM" id="SSF52172">
    <property type="entry name" value="CheY-like"/>
    <property type="match status" value="1"/>
</dbReference>
<dbReference type="Pfam" id="PF00072">
    <property type="entry name" value="Response_reg"/>
    <property type="match status" value="1"/>
</dbReference>
<evidence type="ECO:0000313" key="4">
    <source>
        <dbReference type="EMBL" id="ACV22234.1"/>
    </source>
</evidence>
<dbReference type="Pfam" id="PF00486">
    <property type="entry name" value="Trans_reg_C"/>
    <property type="match status" value="1"/>
</dbReference>
<dbReference type="PROSITE" id="PS50110">
    <property type="entry name" value="RESPONSE_REGULATORY"/>
    <property type="match status" value="1"/>
</dbReference>
<reference evidence="4 5" key="1">
    <citation type="journal article" date="2009" name="Stand. Genomic Sci.">
        <title>Complete genome sequence of Slackia heliotrinireducens type strain (RHS 1).</title>
        <authorList>
            <person name="Pukall R."/>
            <person name="Lapidus A."/>
            <person name="Nolan M."/>
            <person name="Copeland A."/>
            <person name="Glavina Del Rio T."/>
            <person name="Lucas S."/>
            <person name="Chen F."/>
            <person name="Tice H."/>
            <person name="Cheng J.F."/>
            <person name="Chertkov O."/>
            <person name="Bruce D."/>
            <person name="Goodwin L."/>
            <person name="Kuske C."/>
            <person name="Brettin T."/>
            <person name="Detter J.C."/>
            <person name="Han C."/>
            <person name="Pitluck S."/>
            <person name="Pati A."/>
            <person name="Mavrommatis K."/>
            <person name="Ivanova N."/>
            <person name="Ovchinnikova G."/>
            <person name="Chen A."/>
            <person name="Palaniappan K."/>
            <person name="Schneider S."/>
            <person name="Rohde M."/>
            <person name="Chain P."/>
            <person name="D'haeseleer P."/>
            <person name="Goker M."/>
            <person name="Bristow J."/>
            <person name="Eisen J.A."/>
            <person name="Markowitz V."/>
            <person name="Kyrpides N.C."/>
            <person name="Klenk H.P."/>
            <person name="Hugenholtz P."/>
        </authorList>
    </citation>
    <scope>NUCLEOTIDE SEQUENCE [LARGE SCALE GENOMIC DNA]</scope>
    <source>
        <strain evidence="5">ATCC 29202 / DSM 20476 / NCTC 11029 / RHS 1</strain>
    </source>
</reference>
<name>C7N5P9_SLAHD</name>
<proteinExistence type="predicted"/>
<dbReference type="PANTHER" id="PTHR48111">
    <property type="entry name" value="REGULATOR OF RPOS"/>
    <property type="match status" value="1"/>
</dbReference>
<feature type="modified residue" description="4-aspartylphosphate" evidence="2">
    <location>
        <position position="49"/>
    </location>
</feature>
<dbReference type="Proteomes" id="UP000002026">
    <property type="component" value="Chromosome"/>
</dbReference>
<dbReference type="AlphaFoldDB" id="C7N5P9"/>